<dbReference type="InterPro" id="IPR000560">
    <property type="entry name" value="His_Pase_clade-2"/>
</dbReference>
<dbReference type="GO" id="GO:0006020">
    <property type="term" value="P:inositol metabolic process"/>
    <property type="evidence" value="ECO:0007669"/>
    <property type="project" value="TreeGrafter"/>
</dbReference>
<dbReference type="SUPFAM" id="SSF53254">
    <property type="entry name" value="Phosphoglycerate mutase-like"/>
    <property type="match status" value="1"/>
</dbReference>
<evidence type="ECO:0000256" key="2">
    <source>
        <dbReference type="ARBA" id="ARBA00005609"/>
    </source>
</evidence>
<evidence type="ECO:0000256" key="9">
    <source>
        <dbReference type="ARBA" id="ARBA00022840"/>
    </source>
</evidence>
<dbReference type="Proteomes" id="UP001153678">
    <property type="component" value="Unassembled WGS sequence"/>
</dbReference>
<protein>
    <recommendedName>
        <fullName evidence="13 14">Inositol hexakisphosphate and diphosphoinositol-pentakisphosphate kinase</fullName>
        <ecNumber evidence="3 14">2.7.4.24</ecNumber>
    </recommendedName>
</protein>
<dbReference type="FunFam" id="3.40.50.11950:FF:000002">
    <property type="entry name" value="Inositol hexakisphosphate and diphosphoinositol-pentakisphosphate kinase"/>
    <property type="match status" value="1"/>
</dbReference>
<comment type="function">
    <text evidence="14">Bifunctional inositol kinase that acts in concert with the IP6K kinases to synthesize the diphosphate group-containing inositol pyrophosphates diphosphoinositol pentakisphosphate, PP-InsP5, and bis-diphosphoinositol tetrakisphosphate, (PP)2-InsP4. PP-InsP5 and (PP)2-InsP4, also respectively called InsP7 and InsP8, may regulate a variety of cellular processes, including apoptosis, vesicle trafficking, cytoskeletal dynamics, and exocytosis. Phosphorylates inositol hexakisphosphate (InsP6).</text>
</comment>
<dbReference type="GO" id="GO:0005524">
    <property type="term" value="F:ATP binding"/>
    <property type="evidence" value="ECO:0007669"/>
    <property type="project" value="UniProtKB-KW"/>
</dbReference>
<dbReference type="GO" id="GO:0033857">
    <property type="term" value="F:5-diphosphoinositol pentakisphosphate 1-kinase activity"/>
    <property type="evidence" value="ECO:0007669"/>
    <property type="project" value="TreeGrafter"/>
</dbReference>
<dbReference type="InterPro" id="IPR040557">
    <property type="entry name" value="VIP1_N"/>
</dbReference>
<evidence type="ECO:0000256" key="4">
    <source>
        <dbReference type="ARBA" id="ARBA00022490"/>
    </source>
</evidence>
<dbReference type="GO" id="GO:0005829">
    <property type="term" value="C:cytosol"/>
    <property type="evidence" value="ECO:0007669"/>
    <property type="project" value="TreeGrafter"/>
</dbReference>
<name>A0A9W4SRG1_9GLOM</name>
<comment type="catalytic activity">
    <reaction evidence="11">
        <text>5-diphospho-1D-myo-inositol 1,2,3,4,6-pentakisphosphate + ATP + H(+) = 1,5-bis(diphospho)-1D-myo-inositol 2,3,4,6-tetrakisphosphate + ADP</text>
        <dbReference type="Rhea" id="RHEA:10276"/>
        <dbReference type="ChEBI" id="CHEBI:15378"/>
        <dbReference type="ChEBI" id="CHEBI:30616"/>
        <dbReference type="ChEBI" id="CHEBI:58628"/>
        <dbReference type="ChEBI" id="CHEBI:77983"/>
        <dbReference type="ChEBI" id="CHEBI:456216"/>
        <dbReference type="EC" id="2.7.4.24"/>
    </reaction>
    <physiologicalReaction direction="left-to-right" evidence="11">
        <dbReference type="Rhea" id="RHEA:10277"/>
    </physiologicalReaction>
</comment>
<dbReference type="Pfam" id="PF00328">
    <property type="entry name" value="His_Phos_2"/>
    <property type="match status" value="1"/>
</dbReference>
<evidence type="ECO:0000256" key="14">
    <source>
        <dbReference type="RuleBase" id="RU365032"/>
    </source>
</evidence>
<evidence type="ECO:0000256" key="3">
    <source>
        <dbReference type="ARBA" id="ARBA00012893"/>
    </source>
</evidence>
<dbReference type="GO" id="GO:0052723">
    <property type="term" value="F:inositol hexakisphosphate 1-kinase activity"/>
    <property type="evidence" value="ECO:0007669"/>
    <property type="project" value="UniProtKB-ARBA"/>
</dbReference>
<evidence type="ECO:0000256" key="7">
    <source>
        <dbReference type="ARBA" id="ARBA00022741"/>
    </source>
</evidence>
<keyword evidence="7 14" id="KW-0547">Nucleotide-binding</keyword>
<evidence type="ECO:0000313" key="18">
    <source>
        <dbReference type="Proteomes" id="UP001153678"/>
    </source>
</evidence>
<dbReference type="SUPFAM" id="SSF56059">
    <property type="entry name" value="Glutathione synthetase ATP-binding domain-like"/>
    <property type="match status" value="1"/>
</dbReference>
<reference evidence="17" key="1">
    <citation type="submission" date="2022-08" db="EMBL/GenBank/DDBJ databases">
        <authorList>
            <person name="Kallberg Y."/>
            <person name="Tangrot J."/>
            <person name="Rosling A."/>
        </authorList>
    </citation>
    <scope>NUCLEOTIDE SEQUENCE</scope>
    <source>
        <strain evidence="17">Wild A</strain>
    </source>
</reference>
<evidence type="ECO:0000259" key="15">
    <source>
        <dbReference type="Pfam" id="PF08443"/>
    </source>
</evidence>
<evidence type="ECO:0000256" key="6">
    <source>
        <dbReference type="ARBA" id="ARBA00022679"/>
    </source>
</evidence>
<dbReference type="GO" id="GO:0005856">
    <property type="term" value="C:cytoskeleton"/>
    <property type="evidence" value="ECO:0007669"/>
    <property type="project" value="UniProtKB-SubCell"/>
</dbReference>
<dbReference type="PANTHER" id="PTHR12750:SF9">
    <property type="entry name" value="INOSITOL HEXAKISPHOSPHATE AND DIPHOSPHOINOSITOL-PENTAKISPHOSPHATE KINASE"/>
    <property type="match status" value="1"/>
</dbReference>
<dbReference type="EMBL" id="CAMKVN010001945">
    <property type="protein sequence ID" value="CAI2178901.1"/>
    <property type="molecule type" value="Genomic_DNA"/>
</dbReference>
<evidence type="ECO:0000256" key="8">
    <source>
        <dbReference type="ARBA" id="ARBA00022777"/>
    </source>
</evidence>
<keyword evidence="18" id="KW-1185">Reference proteome</keyword>
<feature type="domain" description="ATP-grasp fold RimK-type" evidence="15">
    <location>
        <begin position="238"/>
        <end position="335"/>
    </location>
</feature>
<comment type="subcellular location">
    <subcellularLocation>
        <location evidence="1 14">Cytoplasm</location>
        <location evidence="1 14">Cytoskeleton</location>
    </subcellularLocation>
</comment>
<keyword evidence="4 14" id="KW-0963">Cytoplasm</keyword>
<proteinExistence type="inferred from homology"/>
<keyword evidence="5" id="KW-0597">Phosphoprotein</keyword>
<keyword evidence="10" id="KW-0206">Cytoskeleton</keyword>
<keyword evidence="9 14" id="KW-0067">ATP-binding</keyword>
<evidence type="ECO:0000313" key="17">
    <source>
        <dbReference type="EMBL" id="CAI2178901.1"/>
    </source>
</evidence>
<accession>A0A9W4SRG1</accession>
<dbReference type="GO" id="GO:0052843">
    <property type="term" value="F:inositol-1-diphosphate-2,3,4,5,6-pentakisphosphate diphosphatase activity"/>
    <property type="evidence" value="ECO:0007669"/>
    <property type="project" value="UniProtKB-ARBA"/>
</dbReference>
<dbReference type="PANTHER" id="PTHR12750">
    <property type="entry name" value="DIPHOSPHOINOSITOL PENTAKISPHOSPHATE KINASE"/>
    <property type="match status" value="1"/>
</dbReference>
<dbReference type="OrthoDB" id="18042at2759"/>
<dbReference type="Gene3D" id="3.30.470.20">
    <property type="entry name" value="ATP-grasp fold, B domain"/>
    <property type="match status" value="1"/>
</dbReference>
<evidence type="ECO:0000256" key="13">
    <source>
        <dbReference type="ARBA" id="ARBA00071668"/>
    </source>
</evidence>
<dbReference type="Pfam" id="PF08443">
    <property type="entry name" value="RimK"/>
    <property type="match status" value="1"/>
</dbReference>
<dbReference type="InterPro" id="IPR037446">
    <property type="entry name" value="His_Pase_VIP1"/>
</dbReference>
<dbReference type="GO" id="GO:0032958">
    <property type="term" value="P:inositol phosphate biosynthetic process"/>
    <property type="evidence" value="ECO:0007669"/>
    <property type="project" value="UniProtKB-ARBA"/>
</dbReference>
<sequence length="908" mass="104348">MASKSYSEVSFPISSSMPTIAATKRTKYVIGVCAMDNKARSKPMRNILNKLFAYEEFETVIFGDKVILDEDVENWPVCDFFISFFSTGFPLDKAIEYVKLRKPFCVNDLPMQRILWDRRLVLSLLDALAVPTPKRLVASRDGGSKVDHYVKEKLKKLIGKDINNEPCPPAVVEMIDQDTICINGETLRKPFVEKPISGEDHNIHIYYSSETGGGGRHLFRKVANKSSEFDPGLSMPRTEGSYIYEQFMDVDNAEDVKIYTIGTTYAHAETRKSPVVDGLVKRNNDGKEVRYVTNLTPKERRIASDICSAFGQTVCGFDLLRVHGQSYVIDVNGWSFVKGNDDYYSNCARILRAIFLNAIRKRKVSIDSIPNELRFENSWRLKSFISVFRHADRTPKQKMKFSFRSQPFIKLLGESTEEVILRKSHELKQVTESTIEAIQLQSEDINKLEQLKLILKMKSDLPGTKVQIKPSYSKEDGSFVKLQLIVKWGGEFTHSARYQSRDLGENLRKDLLIMNRSVFDDVKMYTSSERRVSATVMQDSNNMDIVADIFARTFLDISDIPEEIIETRKEMLDDSNAAKEQMDEVKRQLCNLLKPGQSAKNDAVWPNDVPEPSIVVQEVIDLMKEQRHIMRENFITMEVETIQSRWCCSENPTLFRERWEKLFNDFCDVERQQFDPSKISELYDSIKYDALHNRQFLETIFSDKGTSKVKELYQRAKILFDFVAPQEYGIENKDKLHIGLLTSSSLLQDIIKNLEESKSNPTPCTRLYFTKESHVHTLLNVVFLSGLPTRISKNDLAELDYLTQITFELYERHRGLSGDKEYSLRVAFSPGAHDPNILDLRLDARHCLNVAPRKNLTDHLPLDQALLYYKNKVYNPESAKVEENGPTNNDIPNSHSPMFDVFQLSKSF</sequence>
<dbReference type="EC" id="2.7.4.24" evidence="3 14"/>
<dbReference type="FunFam" id="3.30.470.20:FF:000036">
    <property type="entry name" value="Inositol hexakisphosphate and diphosphoinositol-pentakisphosphate kinase"/>
    <property type="match status" value="1"/>
</dbReference>
<comment type="catalytic activity">
    <reaction evidence="12">
        <text>1D-myo-inositol hexakisphosphate + ATP = 1-diphospho-1D-myo-inositol 2,3,4,5,6-pentakisphosphate + ADP</text>
        <dbReference type="Rhea" id="RHEA:37459"/>
        <dbReference type="ChEBI" id="CHEBI:30616"/>
        <dbReference type="ChEBI" id="CHEBI:58130"/>
        <dbReference type="ChEBI" id="CHEBI:74946"/>
        <dbReference type="ChEBI" id="CHEBI:456216"/>
        <dbReference type="EC" id="2.7.4.24"/>
    </reaction>
    <physiologicalReaction direction="left-to-right" evidence="12">
        <dbReference type="Rhea" id="RHEA:37460"/>
    </physiologicalReaction>
</comment>
<evidence type="ECO:0000256" key="12">
    <source>
        <dbReference type="ARBA" id="ARBA00034629"/>
    </source>
</evidence>
<dbReference type="InterPro" id="IPR013651">
    <property type="entry name" value="ATP-grasp_RimK-type"/>
</dbReference>
<feature type="domain" description="VIP1 N-terminal" evidence="16">
    <location>
        <begin position="29"/>
        <end position="117"/>
    </location>
</feature>
<dbReference type="AlphaFoldDB" id="A0A9W4SRG1"/>
<evidence type="ECO:0000259" key="16">
    <source>
        <dbReference type="Pfam" id="PF18086"/>
    </source>
</evidence>
<evidence type="ECO:0000256" key="5">
    <source>
        <dbReference type="ARBA" id="ARBA00022553"/>
    </source>
</evidence>
<gene>
    <name evidence="17" type="ORF">FWILDA_LOCUS8819</name>
</gene>
<keyword evidence="8 14" id="KW-0418">Kinase</keyword>
<dbReference type="Gene3D" id="3.40.50.11950">
    <property type="match status" value="1"/>
</dbReference>
<evidence type="ECO:0000256" key="1">
    <source>
        <dbReference type="ARBA" id="ARBA00004245"/>
    </source>
</evidence>
<dbReference type="Gene3D" id="3.40.50.1240">
    <property type="entry name" value="Phosphoglycerate mutase-like"/>
    <property type="match status" value="2"/>
</dbReference>
<keyword evidence="6 14" id="KW-0808">Transferase</keyword>
<evidence type="ECO:0000256" key="11">
    <source>
        <dbReference type="ARBA" id="ARBA00033696"/>
    </source>
</evidence>
<organism evidence="17 18">
    <name type="scientific">Funneliformis geosporum</name>
    <dbReference type="NCBI Taxonomy" id="1117311"/>
    <lineage>
        <taxon>Eukaryota</taxon>
        <taxon>Fungi</taxon>
        <taxon>Fungi incertae sedis</taxon>
        <taxon>Mucoromycota</taxon>
        <taxon>Glomeromycotina</taxon>
        <taxon>Glomeromycetes</taxon>
        <taxon>Glomerales</taxon>
        <taxon>Glomeraceae</taxon>
        <taxon>Funneliformis</taxon>
    </lineage>
</organism>
<dbReference type="Pfam" id="PF18086">
    <property type="entry name" value="PPIP5K2_N"/>
    <property type="match status" value="1"/>
</dbReference>
<comment type="similarity">
    <text evidence="2 14">Belongs to the histidine acid phosphatase family. VIP1 subfamily.</text>
</comment>
<evidence type="ECO:0000256" key="10">
    <source>
        <dbReference type="ARBA" id="ARBA00023212"/>
    </source>
</evidence>
<dbReference type="InterPro" id="IPR029033">
    <property type="entry name" value="His_PPase_superfam"/>
</dbReference>
<comment type="caution">
    <text evidence="17">The sequence shown here is derived from an EMBL/GenBank/DDBJ whole genome shotgun (WGS) entry which is preliminary data.</text>
</comment>